<reference evidence="1 2" key="1">
    <citation type="journal article" date="2012" name="BMC Genomics">
        <title>Comparative genomics of the white-rot fungi, Phanerochaete carnosa and P. chrysosporium, to elucidate the genetic basis of the distinct wood types they colonize.</title>
        <authorList>
            <person name="Suzuki H."/>
            <person name="MacDonald J."/>
            <person name="Syed K."/>
            <person name="Salamov A."/>
            <person name="Hori C."/>
            <person name="Aerts A."/>
            <person name="Henrissat B."/>
            <person name="Wiebenga A."/>
            <person name="vanKuyk P.A."/>
            <person name="Barry K."/>
            <person name="Lindquist E."/>
            <person name="LaButti K."/>
            <person name="Lapidus A."/>
            <person name="Lucas S."/>
            <person name="Coutinho P."/>
            <person name="Gong Y."/>
            <person name="Samejima M."/>
            <person name="Mahadevan R."/>
            <person name="Abou-Zaid M."/>
            <person name="de Vries R.P."/>
            <person name="Igarashi K."/>
            <person name="Yadav J.S."/>
            <person name="Grigoriev I.V."/>
            <person name="Master E.R."/>
        </authorList>
    </citation>
    <scope>NUCLEOTIDE SEQUENCE [LARGE SCALE GENOMIC DNA]</scope>
    <source>
        <strain evidence="1 2">HHB-10118-sp</strain>
    </source>
</reference>
<name>K5WEI8_PHACS</name>
<dbReference type="Proteomes" id="UP000008370">
    <property type="component" value="Unassembled WGS sequence"/>
</dbReference>
<dbReference type="AlphaFoldDB" id="K5WEI8"/>
<proteinExistence type="predicted"/>
<keyword evidence="2" id="KW-1185">Reference proteome</keyword>
<dbReference type="RefSeq" id="XP_007402856.1">
    <property type="nucleotide sequence ID" value="XM_007402794.1"/>
</dbReference>
<evidence type="ECO:0000313" key="2">
    <source>
        <dbReference type="Proteomes" id="UP000008370"/>
    </source>
</evidence>
<evidence type="ECO:0000313" key="1">
    <source>
        <dbReference type="EMBL" id="EKM48592.1"/>
    </source>
</evidence>
<protein>
    <submittedName>
        <fullName evidence="1">Uncharacterized protein</fullName>
    </submittedName>
</protein>
<dbReference type="EMBL" id="JH930900">
    <property type="protein sequence ID" value="EKM48592.1"/>
    <property type="molecule type" value="Genomic_DNA"/>
</dbReference>
<dbReference type="GeneID" id="18913581"/>
<sequence length="108" mass="12170">MLEIISLYNAATPPHPVHELVQIYSVRPRSFRFSVRPEAWLPIERPTNGFLLPSDAQHLLDPQRCATCVFSAREPHRMRMGAHLAIDVPIAAFPQLLPSMCVGQRSIS</sequence>
<organism evidence="1 2">
    <name type="scientific">Phanerochaete carnosa (strain HHB-10118-sp)</name>
    <name type="common">White-rot fungus</name>
    <name type="synonym">Peniophora carnosa</name>
    <dbReference type="NCBI Taxonomy" id="650164"/>
    <lineage>
        <taxon>Eukaryota</taxon>
        <taxon>Fungi</taxon>
        <taxon>Dikarya</taxon>
        <taxon>Basidiomycota</taxon>
        <taxon>Agaricomycotina</taxon>
        <taxon>Agaricomycetes</taxon>
        <taxon>Polyporales</taxon>
        <taxon>Phanerochaetaceae</taxon>
        <taxon>Phanerochaete</taxon>
    </lineage>
</organism>
<accession>K5WEI8</accession>
<dbReference type="KEGG" id="pco:PHACADRAFT_214739"/>
<gene>
    <name evidence="1" type="ORF">PHACADRAFT_214739</name>
</gene>
<dbReference type="InParanoid" id="K5WEI8"/>
<dbReference type="HOGENOM" id="CLU_2197867_0_0_1"/>